<keyword evidence="8" id="KW-0472">Membrane</keyword>
<dbReference type="InterPro" id="IPR000719">
    <property type="entry name" value="Prot_kinase_dom"/>
</dbReference>
<feature type="transmembrane region" description="Helical" evidence="8">
    <location>
        <begin position="356"/>
        <end position="375"/>
    </location>
</feature>
<feature type="region of interest" description="Disordered" evidence="7">
    <location>
        <begin position="202"/>
        <end position="232"/>
    </location>
</feature>
<evidence type="ECO:0000256" key="1">
    <source>
        <dbReference type="ARBA" id="ARBA00022679"/>
    </source>
</evidence>
<dbReference type="InterPro" id="IPR011009">
    <property type="entry name" value="Kinase-like_dom_sf"/>
</dbReference>
<dbReference type="EMBL" id="BKAG01000048">
    <property type="protein sequence ID" value="GEP45384.1"/>
    <property type="molecule type" value="Genomic_DNA"/>
</dbReference>
<proteinExistence type="predicted"/>
<dbReference type="PROSITE" id="PS00108">
    <property type="entry name" value="PROTEIN_KINASE_ST"/>
    <property type="match status" value="1"/>
</dbReference>
<evidence type="ECO:0000313" key="11">
    <source>
        <dbReference type="Proteomes" id="UP000321577"/>
    </source>
</evidence>
<reference evidence="10 11" key="1">
    <citation type="submission" date="2019-07" db="EMBL/GenBank/DDBJ databases">
        <title>Whole genome shotgun sequence of Brevifollis gellanilyticus NBRC 108608.</title>
        <authorList>
            <person name="Hosoyama A."/>
            <person name="Uohara A."/>
            <person name="Ohji S."/>
            <person name="Ichikawa N."/>
        </authorList>
    </citation>
    <scope>NUCLEOTIDE SEQUENCE [LARGE SCALE GENOMIC DNA]</scope>
    <source>
        <strain evidence="10 11">NBRC 108608</strain>
    </source>
</reference>
<dbReference type="Pfam" id="PF07853">
    <property type="entry name" value="DUF1648"/>
    <property type="match status" value="1"/>
</dbReference>
<dbReference type="InterPro" id="IPR012867">
    <property type="entry name" value="DUF1648"/>
</dbReference>
<organism evidence="10 11">
    <name type="scientific">Brevifollis gellanilyticus</name>
    <dbReference type="NCBI Taxonomy" id="748831"/>
    <lineage>
        <taxon>Bacteria</taxon>
        <taxon>Pseudomonadati</taxon>
        <taxon>Verrucomicrobiota</taxon>
        <taxon>Verrucomicrobiia</taxon>
        <taxon>Verrucomicrobiales</taxon>
        <taxon>Verrucomicrobiaceae</taxon>
    </lineage>
</organism>
<evidence type="ECO:0000256" key="8">
    <source>
        <dbReference type="SAM" id="Phobius"/>
    </source>
</evidence>
<keyword evidence="3" id="KW-0418">Kinase</keyword>
<keyword evidence="8" id="KW-1133">Transmembrane helix</keyword>
<dbReference type="PANTHER" id="PTHR43289:SF6">
    <property type="entry name" value="SERINE_THREONINE-PROTEIN KINASE NEKL-3"/>
    <property type="match status" value="1"/>
</dbReference>
<comment type="caution">
    <text evidence="10">The sequence shown here is derived from an EMBL/GenBank/DDBJ whole genome shotgun (WGS) entry which is preliminary data.</text>
</comment>
<feature type="transmembrane region" description="Helical" evidence="8">
    <location>
        <begin position="387"/>
        <end position="404"/>
    </location>
</feature>
<gene>
    <name evidence="10" type="ORF">BGE01nite_46750</name>
</gene>
<protein>
    <recommendedName>
        <fullName evidence="9">Protein kinase domain-containing protein</fullName>
    </recommendedName>
</protein>
<dbReference type="PROSITE" id="PS50011">
    <property type="entry name" value="PROTEIN_KINASE_DOM"/>
    <property type="match status" value="1"/>
</dbReference>
<dbReference type="Gene3D" id="3.30.200.20">
    <property type="entry name" value="Phosphorylase Kinase, domain 1"/>
    <property type="match status" value="1"/>
</dbReference>
<dbReference type="PROSITE" id="PS00107">
    <property type="entry name" value="PROTEIN_KINASE_ATP"/>
    <property type="match status" value="1"/>
</dbReference>
<evidence type="ECO:0000313" key="10">
    <source>
        <dbReference type="EMBL" id="GEP45384.1"/>
    </source>
</evidence>
<feature type="coiled-coil region" evidence="6">
    <location>
        <begin position="641"/>
        <end position="676"/>
    </location>
</feature>
<dbReference type="Pfam" id="PF19124">
    <property type="entry name" value="DUF5808"/>
    <property type="match status" value="1"/>
</dbReference>
<feature type="transmembrane region" description="Helical" evidence="8">
    <location>
        <begin position="523"/>
        <end position="550"/>
    </location>
</feature>
<feature type="transmembrane region" description="Helical" evidence="8">
    <location>
        <begin position="479"/>
        <end position="502"/>
    </location>
</feature>
<dbReference type="CDD" id="cd14014">
    <property type="entry name" value="STKc_PknB_like"/>
    <property type="match status" value="1"/>
</dbReference>
<evidence type="ECO:0000256" key="6">
    <source>
        <dbReference type="SAM" id="Coils"/>
    </source>
</evidence>
<dbReference type="GO" id="GO:0004674">
    <property type="term" value="F:protein serine/threonine kinase activity"/>
    <property type="evidence" value="ECO:0007669"/>
    <property type="project" value="TreeGrafter"/>
</dbReference>
<feature type="binding site" evidence="5">
    <location>
        <position position="78"/>
    </location>
    <ligand>
        <name>ATP</name>
        <dbReference type="ChEBI" id="CHEBI:30616"/>
    </ligand>
</feature>
<evidence type="ECO:0000259" key="9">
    <source>
        <dbReference type="PROSITE" id="PS50011"/>
    </source>
</evidence>
<feature type="domain" description="Protein kinase" evidence="9">
    <location>
        <begin position="49"/>
        <end position="310"/>
    </location>
</feature>
<feature type="transmembrane region" description="Helical" evidence="8">
    <location>
        <begin position="562"/>
        <end position="587"/>
    </location>
</feature>
<dbReference type="Proteomes" id="UP000321577">
    <property type="component" value="Unassembled WGS sequence"/>
</dbReference>
<dbReference type="SMART" id="SM00220">
    <property type="entry name" value="S_TKc"/>
    <property type="match status" value="1"/>
</dbReference>
<dbReference type="Gene3D" id="1.10.510.10">
    <property type="entry name" value="Transferase(Phosphotransferase) domain 1"/>
    <property type="match status" value="1"/>
</dbReference>
<accession>A0A512MF66</accession>
<keyword evidence="6" id="KW-0175">Coiled coil</keyword>
<dbReference type="SUPFAM" id="SSF56112">
    <property type="entry name" value="Protein kinase-like (PK-like)"/>
    <property type="match status" value="1"/>
</dbReference>
<evidence type="ECO:0000256" key="7">
    <source>
        <dbReference type="SAM" id="MobiDB-lite"/>
    </source>
</evidence>
<evidence type="ECO:0000256" key="2">
    <source>
        <dbReference type="ARBA" id="ARBA00022741"/>
    </source>
</evidence>
<dbReference type="PANTHER" id="PTHR43289">
    <property type="entry name" value="MITOGEN-ACTIVATED PROTEIN KINASE KINASE KINASE 20-RELATED"/>
    <property type="match status" value="1"/>
</dbReference>
<feature type="transmembrane region" description="Helical" evidence="8">
    <location>
        <begin position="618"/>
        <end position="638"/>
    </location>
</feature>
<feature type="transmembrane region" description="Helical" evidence="8">
    <location>
        <begin position="425"/>
        <end position="448"/>
    </location>
</feature>
<keyword evidence="11" id="KW-1185">Reference proteome</keyword>
<evidence type="ECO:0000256" key="5">
    <source>
        <dbReference type="PROSITE-ProRule" id="PRU10141"/>
    </source>
</evidence>
<dbReference type="AlphaFoldDB" id="A0A512MF66"/>
<sequence>MESNRVGGLCPRCLGALNFATETMMPGEAAKAPAPPLSPEELAPHFPQLEILECLGRGGMGVVYKARQKSLNRLVALKLLAPERADDPRFAARFEKEAQALASLNHPNIVSVHDFGQAGGFYYLLMEFVDGVNLRQLLQGKRLTPKEALSIVPPVCEALQCAHDHGIVHRDIKPENLLIDKAGTVKIADFGIAKIVALDPASSPVAPEPNQESRSTPFGTPDYAAPEQAEGAADHRADIYSLGVVLYEMLTGERPRADLVPPSKRVQVDVRIDEIVLRALERAPELRFATAAEFRTQIENAVTGEQSPLVTDYTRYSTDPGNWFFYFFYFCRQDPRIIVPKRIPGLGWTINMARPLAIPFTAGLIGVVWVVVEMVMDRSPSRNVQNFSFLGVLITLVLVCHRLSDPTPRQHRAGWLDLPGAAHPFYRHVFLSLCLFVITCGAHLTYLVSTHSDLPERVAIHFGANGQANGWSTRTEHCLWLGAAPILVVAFLGLVLWLASAFPQTLNLPNRDYWMAPERKRDTLFILAGKNLVLAAIMTGFMSCVHWLILTSNAVTPPKLEAGGLLLPVIGLLSLMMIWVVSLAYHFSNKEDGSAPRPQGASPGSLTPAPRNPWPKRLFFLVLILVVVPQIFIMIPFINSQTAARAERRRAEQELKAMEERRTKEFREEFQRLKDRLNVEIQLQHLKSQTGPVMTPLPPPVKQP</sequence>
<dbReference type="InterPro" id="IPR008271">
    <property type="entry name" value="Ser/Thr_kinase_AS"/>
</dbReference>
<keyword evidence="2 5" id="KW-0547">Nucleotide-binding</keyword>
<dbReference type="Pfam" id="PF00069">
    <property type="entry name" value="Pkinase"/>
    <property type="match status" value="1"/>
</dbReference>
<evidence type="ECO:0000256" key="4">
    <source>
        <dbReference type="ARBA" id="ARBA00022840"/>
    </source>
</evidence>
<name>A0A512MF66_9BACT</name>
<evidence type="ECO:0000256" key="3">
    <source>
        <dbReference type="ARBA" id="ARBA00022777"/>
    </source>
</evidence>
<dbReference type="InterPro" id="IPR043831">
    <property type="entry name" value="DUF5808"/>
</dbReference>
<keyword evidence="8" id="KW-0812">Transmembrane</keyword>
<dbReference type="GO" id="GO:0005524">
    <property type="term" value="F:ATP binding"/>
    <property type="evidence" value="ECO:0007669"/>
    <property type="project" value="UniProtKB-UniRule"/>
</dbReference>
<keyword evidence="1" id="KW-0808">Transferase</keyword>
<dbReference type="InterPro" id="IPR017441">
    <property type="entry name" value="Protein_kinase_ATP_BS"/>
</dbReference>
<keyword evidence="4 5" id="KW-0067">ATP-binding</keyword>